<dbReference type="Pfam" id="PF13443">
    <property type="entry name" value="HTH_26"/>
    <property type="match status" value="1"/>
</dbReference>
<dbReference type="SMART" id="SM00530">
    <property type="entry name" value="HTH_XRE"/>
    <property type="match status" value="1"/>
</dbReference>
<dbReference type="SUPFAM" id="SSF47413">
    <property type="entry name" value="lambda repressor-like DNA-binding domains"/>
    <property type="match status" value="1"/>
</dbReference>
<dbReference type="InterPro" id="IPR010982">
    <property type="entry name" value="Lambda_DNA-bd_dom_sf"/>
</dbReference>
<gene>
    <name evidence="2" type="ORF">CTB_35220</name>
</gene>
<dbReference type="EMBL" id="KM108137">
    <property type="protein sequence ID" value="AIZ03784.1"/>
    <property type="molecule type" value="Genomic_DNA"/>
</dbReference>
<evidence type="ECO:0000313" key="2">
    <source>
        <dbReference type="EMBL" id="AIZ03784.1"/>
    </source>
</evidence>
<dbReference type="AlphaFoldDB" id="A0A0A7HG23"/>
<dbReference type="Gene3D" id="1.10.260.40">
    <property type="entry name" value="lambda repressor-like DNA-binding domains"/>
    <property type="match status" value="1"/>
</dbReference>
<sequence length="73" mass="8207">MNNNIKELVQNLKATGITTSEIIEKSGVGRTQFYAILNGECVPRLDTANKICKILKADIDDVFPELKREKEVK</sequence>
<dbReference type="InterPro" id="IPR001387">
    <property type="entry name" value="Cro/C1-type_HTH"/>
</dbReference>
<feature type="domain" description="HTH cro/C1-type" evidence="1">
    <location>
        <begin position="24"/>
        <end position="62"/>
    </location>
</feature>
<proteinExistence type="predicted"/>
<protein>
    <recommendedName>
        <fullName evidence="1">HTH cro/C1-type domain-containing protein</fullName>
    </recommendedName>
</protein>
<dbReference type="GO" id="GO:0003677">
    <property type="term" value="F:DNA binding"/>
    <property type="evidence" value="ECO:0007669"/>
    <property type="project" value="InterPro"/>
</dbReference>
<accession>A0A0A7HG23</accession>
<evidence type="ECO:0000259" key="1">
    <source>
        <dbReference type="PROSITE" id="PS50943"/>
    </source>
</evidence>
<name>A0A0A7HG23_CLOTY</name>
<dbReference type="CDD" id="cd00093">
    <property type="entry name" value="HTH_XRE"/>
    <property type="match status" value="1"/>
</dbReference>
<dbReference type="PROSITE" id="PS50943">
    <property type="entry name" value="HTH_CROC1"/>
    <property type="match status" value="1"/>
</dbReference>
<organism evidence="2">
    <name type="scientific">Clostridium tyrobutyricum</name>
    <dbReference type="NCBI Taxonomy" id="1519"/>
    <lineage>
        <taxon>Bacteria</taxon>
        <taxon>Bacillati</taxon>
        <taxon>Bacillota</taxon>
        <taxon>Clostridia</taxon>
        <taxon>Eubacteriales</taxon>
        <taxon>Clostridiaceae</taxon>
        <taxon>Clostridium</taxon>
    </lineage>
</organism>
<reference evidence="2" key="1">
    <citation type="submission" date="2014-07" db="EMBL/GenBank/DDBJ databases">
        <title>Clostridium tyrobutyricum BAS7.</title>
        <authorList>
            <person name="Kim S."/>
            <person name="Choi O."/>
            <person name="Woo H.M."/>
            <person name="Sang B.-I."/>
            <person name="Um Y."/>
        </authorList>
    </citation>
    <scope>NUCLEOTIDE SEQUENCE</scope>
    <source>
        <strain evidence="2">BAS7</strain>
    </source>
</reference>
<dbReference type="RefSeq" id="WP_217819966.1">
    <property type="nucleotide sequence ID" value="NZ_JAHHVA010000032.1"/>
</dbReference>